<evidence type="ECO:0000256" key="2">
    <source>
        <dbReference type="ARBA" id="ARBA00023002"/>
    </source>
</evidence>
<dbReference type="InterPro" id="IPR003680">
    <property type="entry name" value="Flavodoxin_fold"/>
</dbReference>
<protein>
    <submittedName>
        <fullName evidence="4">General stress protein 14</fullName>
        <ecNumber evidence="4">1.6.99.-</ecNumber>
    </submittedName>
</protein>
<dbReference type="EC" id="1.6.99.-" evidence="4"/>
<dbReference type="OrthoDB" id="9798454at2"/>
<evidence type="ECO:0000313" key="5">
    <source>
        <dbReference type="Proteomes" id="UP000048926"/>
    </source>
</evidence>
<dbReference type="Pfam" id="PF02525">
    <property type="entry name" value="Flavodoxin_2"/>
    <property type="match status" value="1"/>
</dbReference>
<evidence type="ECO:0000256" key="1">
    <source>
        <dbReference type="ARBA" id="ARBA00006252"/>
    </source>
</evidence>
<dbReference type="STRING" id="187304.B0E33_22275"/>
<dbReference type="GO" id="GO:0005829">
    <property type="term" value="C:cytosol"/>
    <property type="evidence" value="ECO:0007669"/>
    <property type="project" value="TreeGrafter"/>
</dbReference>
<dbReference type="Gene3D" id="3.40.50.360">
    <property type="match status" value="1"/>
</dbReference>
<dbReference type="InterPro" id="IPR029039">
    <property type="entry name" value="Flavoprotein-like_sf"/>
</dbReference>
<keyword evidence="2 4" id="KW-0560">Oxidoreductase</keyword>
<dbReference type="EMBL" id="CXST01000001">
    <property type="protein sequence ID" value="CTQ43150.1"/>
    <property type="molecule type" value="Genomic_DNA"/>
</dbReference>
<dbReference type="AlphaFoldDB" id="A0A0M6Y2V0"/>
<evidence type="ECO:0000259" key="3">
    <source>
        <dbReference type="Pfam" id="PF02525"/>
    </source>
</evidence>
<dbReference type="Proteomes" id="UP000048926">
    <property type="component" value="Unassembled WGS sequence"/>
</dbReference>
<dbReference type="SUPFAM" id="SSF52218">
    <property type="entry name" value="Flavoproteins"/>
    <property type="match status" value="1"/>
</dbReference>
<evidence type="ECO:0000313" key="4">
    <source>
        <dbReference type="EMBL" id="CTQ43150.1"/>
    </source>
</evidence>
<name>A0A0M6Y2V0_9HYPH</name>
<comment type="similarity">
    <text evidence="1">Belongs to the NAD(P)H dehydrogenase (quinone) family.</text>
</comment>
<feature type="domain" description="Flavodoxin-like fold" evidence="3">
    <location>
        <begin position="3"/>
        <end position="200"/>
    </location>
</feature>
<dbReference type="InterPro" id="IPR051545">
    <property type="entry name" value="NAD(P)H_dehydrogenase_qn"/>
</dbReference>
<dbReference type="PANTHER" id="PTHR10204">
    <property type="entry name" value="NAD P H OXIDOREDUCTASE-RELATED"/>
    <property type="match status" value="1"/>
</dbReference>
<dbReference type="GO" id="GO:0003955">
    <property type="term" value="F:NAD(P)H dehydrogenase (quinone) activity"/>
    <property type="evidence" value="ECO:0007669"/>
    <property type="project" value="TreeGrafter"/>
</dbReference>
<dbReference type="PANTHER" id="PTHR10204:SF34">
    <property type="entry name" value="NAD(P)H DEHYDROGENASE [QUINONE] 1 ISOFORM 1"/>
    <property type="match status" value="1"/>
</dbReference>
<proteinExistence type="inferred from homology"/>
<sequence>MTTTLIVLAHPAQTSFNAAWARATEAACRAEGDEVLWSDLYQLGFDPAERAAHYAEEIVTEPYDVLKTQEAASKTGNLPAVITEEVEKLRQADRIVFHFPVWWFAPPAILKGWCERVLANGGLHDTSNRFDTGHFRNKPVLFCVTTGSKASESAHNGKEGDIQMLLWPLAYTLRYLGFDVLVPRIVHGVHGYHKGAAKEDLETRLQNEIEGHRETIARFATLPKISFNADSEFDRAGTLSPGAPSHSHFIRHDP</sequence>
<accession>A0A0M6Y2V0</accession>
<organism evidence="4 5">
    <name type="scientific">Roseibium aggregatum</name>
    <dbReference type="NCBI Taxonomy" id="187304"/>
    <lineage>
        <taxon>Bacteria</taxon>
        <taxon>Pseudomonadati</taxon>
        <taxon>Pseudomonadota</taxon>
        <taxon>Alphaproteobacteria</taxon>
        <taxon>Hyphomicrobiales</taxon>
        <taxon>Stappiaceae</taxon>
        <taxon>Roseibium</taxon>
    </lineage>
</organism>
<keyword evidence="5" id="KW-1185">Reference proteome</keyword>
<dbReference type="RefSeq" id="WP_055655245.1">
    <property type="nucleotide sequence ID" value="NZ_CXST01000001.1"/>
</dbReference>
<gene>
    <name evidence="4" type="primary">ywrO_1</name>
    <name evidence="4" type="ORF">LAL4801_01586</name>
</gene>
<reference evidence="5" key="1">
    <citation type="submission" date="2015-07" db="EMBL/GenBank/DDBJ databases">
        <authorList>
            <person name="Rodrigo-Torres Lidia"/>
            <person name="Arahal R.David."/>
        </authorList>
    </citation>
    <scope>NUCLEOTIDE SEQUENCE [LARGE SCALE GENOMIC DNA]</scope>
    <source>
        <strain evidence="5">CECT 4801</strain>
    </source>
</reference>